<dbReference type="Proteomes" id="UP000311713">
    <property type="component" value="Unassembled WGS sequence"/>
</dbReference>
<gene>
    <name evidence="6" type="ORF">FH715_03255</name>
</gene>
<evidence type="ECO:0000256" key="1">
    <source>
        <dbReference type="ARBA" id="ARBA00004196"/>
    </source>
</evidence>
<evidence type="ECO:0000256" key="3">
    <source>
        <dbReference type="ARBA" id="ARBA00022448"/>
    </source>
</evidence>
<dbReference type="RefSeq" id="WP_139640492.1">
    <property type="nucleotide sequence ID" value="NZ_BAAAZS010000096.1"/>
</dbReference>
<organism evidence="6 7">
    <name type="scientific">Streptomyces sedi</name>
    <dbReference type="NCBI Taxonomy" id="555059"/>
    <lineage>
        <taxon>Bacteria</taxon>
        <taxon>Bacillati</taxon>
        <taxon>Actinomycetota</taxon>
        <taxon>Actinomycetes</taxon>
        <taxon>Kitasatosporales</taxon>
        <taxon>Streptomycetaceae</taxon>
        <taxon>Streptomyces</taxon>
    </lineage>
</organism>
<comment type="similarity">
    <text evidence="2">Belongs to the bacterial solute-binding protein 1 family.</text>
</comment>
<evidence type="ECO:0000256" key="5">
    <source>
        <dbReference type="SAM" id="SignalP"/>
    </source>
</evidence>
<evidence type="ECO:0000256" key="2">
    <source>
        <dbReference type="ARBA" id="ARBA00008520"/>
    </source>
</evidence>
<sequence length="463" mass="51743">MRTTTPRRTTPRRSAPRRSVPRRLVAVAGCLSLGALLSGCGSALGDDPDTVDYWLWDANQQPAYQECADRFEERNPDLEIRIEQRGYDDYWNGLALGFVAESAPDVFTNHLSKYPEYVTRDLLLPLDEYVERDEVPLDIYEEGLADLWLGEDGLRYGLPKDWDAVGIFYDRATLAEAGVDESTLDELTWNPDDGGSYEELIARLTVDVNGVRGDEPGFDPGRVETYGLWLEMTDGFNHGQTQYAMYAYANGWQATDSNPWGREFHFDDPRFQETIAWWRGLIEKGYMPSFAAQRGVQSSDQLAAGNAALVTNGSWMTGTFFSYEGLDVGVAPTPIGPSGQRATMFNGLADSVYRGTDNPEAAWQWVRYLASPECQRIVGEHHVVFPAITEAWEIARGEFAADGVDVMPFTRHVEEGTTELFPITDHSSEIAALMQPALEAVMSGREPVESLNGVNEEINRLFE</sequence>
<dbReference type="OrthoDB" id="1650177at2"/>
<comment type="caution">
    <text evidence="6">The sequence shown here is derived from an EMBL/GenBank/DDBJ whole genome shotgun (WGS) entry which is preliminary data.</text>
</comment>
<keyword evidence="3" id="KW-0813">Transport</keyword>
<proteinExistence type="inferred from homology"/>
<dbReference type="AlphaFoldDB" id="A0A5C4VBR5"/>
<accession>A0A5C4VBR5</accession>
<dbReference type="PANTHER" id="PTHR43649:SF31">
    <property type="entry name" value="SN-GLYCEROL-3-PHOSPHATE-BINDING PERIPLASMIC PROTEIN UGPB"/>
    <property type="match status" value="1"/>
</dbReference>
<dbReference type="Gene3D" id="3.40.190.10">
    <property type="entry name" value="Periplasmic binding protein-like II"/>
    <property type="match status" value="1"/>
</dbReference>
<dbReference type="InterPro" id="IPR050490">
    <property type="entry name" value="Bact_solute-bd_prot1"/>
</dbReference>
<evidence type="ECO:0000313" key="7">
    <source>
        <dbReference type="Proteomes" id="UP000311713"/>
    </source>
</evidence>
<evidence type="ECO:0000313" key="6">
    <source>
        <dbReference type="EMBL" id="TNM33394.1"/>
    </source>
</evidence>
<dbReference type="CDD" id="cd13585">
    <property type="entry name" value="PBP2_TMBP_like"/>
    <property type="match status" value="1"/>
</dbReference>
<dbReference type="GO" id="GO:0030313">
    <property type="term" value="C:cell envelope"/>
    <property type="evidence" value="ECO:0007669"/>
    <property type="project" value="UniProtKB-SubCell"/>
</dbReference>
<dbReference type="PANTHER" id="PTHR43649">
    <property type="entry name" value="ARABINOSE-BINDING PROTEIN-RELATED"/>
    <property type="match status" value="1"/>
</dbReference>
<protein>
    <submittedName>
        <fullName evidence="6">Sugar ABC transporter substrate-binding protein</fullName>
    </submittedName>
</protein>
<reference evidence="6 7" key="1">
    <citation type="submission" date="2019-06" db="EMBL/GenBank/DDBJ databases">
        <title>Draft genome of Streptomyces sedi sp. JCM16909.</title>
        <authorList>
            <person name="Klykleung N."/>
            <person name="Tanasupawat S."/>
            <person name="Kudo T."/>
            <person name="Yuki M."/>
            <person name="Ohkuma M."/>
        </authorList>
    </citation>
    <scope>NUCLEOTIDE SEQUENCE [LARGE SCALE GENOMIC DNA]</scope>
    <source>
        <strain evidence="6 7">JCM 16909</strain>
    </source>
</reference>
<comment type="subcellular location">
    <subcellularLocation>
        <location evidence="1">Cell envelope</location>
    </subcellularLocation>
</comment>
<dbReference type="Pfam" id="PF01547">
    <property type="entry name" value="SBP_bac_1"/>
    <property type="match status" value="1"/>
</dbReference>
<dbReference type="InterPro" id="IPR006059">
    <property type="entry name" value="SBP"/>
</dbReference>
<dbReference type="EMBL" id="VDGT01000002">
    <property type="protein sequence ID" value="TNM33394.1"/>
    <property type="molecule type" value="Genomic_DNA"/>
</dbReference>
<evidence type="ECO:0000256" key="4">
    <source>
        <dbReference type="ARBA" id="ARBA00022729"/>
    </source>
</evidence>
<feature type="signal peptide" evidence="5">
    <location>
        <begin position="1"/>
        <end position="45"/>
    </location>
</feature>
<dbReference type="SUPFAM" id="SSF53850">
    <property type="entry name" value="Periplasmic binding protein-like II"/>
    <property type="match status" value="1"/>
</dbReference>
<keyword evidence="7" id="KW-1185">Reference proteome</keyword>
<keyword evidence="4 5" id="KW-0732">Signal</keyword>
<name>A0A5C4VBR5_9ACTN</name>
<feature type="chain" id="PRO_5023119936" evidence="5">
    <location>
        <begin position="46"/>
        <end position="463"/>
    </location>
</feature>